<feature type="domain" description="Aminoacyl-tRNA synthetase class I anticodon-binding" evidence="12">
    <location>
        <begin position="318"/>
        <end position="460"/>
    </location>
</feature>
<evidence type="ECO:0000256" key="8">
    <source>
        <dbReference type="ARBA" id="ARBA00022917"/>
    </source>
</evidence>
<evidence type="ECO:0000313" key="13">
    <source>
        <dbReference type="EMBL" id="MBD1399143.1"/>
    </source>
</evidence>
<dbReference type="Gene3D" id="3.40.50.620">
    <property type="entry name" value="HUPs"/>
    <property type="match status" value="1"/>
</dbReference>
<dbReference type="PANTHER" id="PTHR43311">
    <property type="entry name" value="GLUTAMATE--TRNA LIGASE"/>
    <property type="match status" value="1"/>
</dbReference>
<evidence type="ECO:0000256" key="3">
    <source>
        <dbReference type="ARBA" id="ARBA00011245"/>
    </source>
</evidence>
<dbReference type="PROSITE" id="PS00178">
    <property type="entry name" value="AA_TRNA_LIGASE_I"/>
    <property type="match status" value="1"/>
</dbReference>
<comment type="function">
    <text evidence="10">Catalyzes the attachment of glutamate to tRNA(Glu) in a two-step reaction: glutamate is first activated by ATP to form Glu-AMP and then transferred to the acceptor end of tRNA(Glu).</text>
</comment>
<evidence type="ECO:0000259" key="12">
    <source>
        <dbReference type="Pfam" id="PF19269"/>
    </source>
</evidence>
<reference evidence="13" key="1">
    <citation type="submission" date="2020-09" db="EMBL/GenBank/DDBJ databases">
        <title>Pelobacter alkaliphilus sp. nov., a novel anaerobic arsenate-reducing bacterium from terrestrial mud volcano.</title>
        <authorList>
            <person name="Khomyakova M.A."/>
            <person name="Merkel A.Y."/>
            <person name="Slobodkin A.I."/>
        </authorList>
    </citation>
    <scope>NUCLEOTIDE SEQUENCE</scope>
    <source>
        <strain evidence="13">M08fum</strain>
    </source>
</reference>
<dbReference type="EC" id="6.1.1.17" evidence="10"/>
<evidence type="ECO:0000256" key="9">
    <source>
        <dbReference type="ARBA" id="ARBA00023146"/>
    </source>
</evidence>
<evidence type="ECO:0000313" key="14">
    <source>
        <dbReference type="Proteomes" id="UP000632828"/>
    </source>
</evidence>
<keyword evidence="14" id="KW-1185">Reference proteome</keyword>
<dbReference type="Pfam" id="PF00749">
    <property type="entry name" value="tRNA-synt_1c"/>
    <property type="match status" value="1"/>
</dbReference>
<dbReference type="PANTHER" id="PTHR43311:SF2">
    <property type="entry name" value="GLUTAMATE--TRNA LIGASE, MITOCHONDRIAL-RELATED"/>
    <property type="match status" value="1"/>
</dbReference>
<keyword evidence="6 10" id="KW-0547">Nucleotide-binding</keyword>
<keyword evidence="4 10" id="KW-0963">Cytoplasm</keyword>
<evidence type="ECO:0000256" key="10">
    <source>
        <dbReference type="HAMAP-Rule" id="MF_00022"/>
    </source>
</evidence>
<dbReference type="PRINTS" id="PR00987">
    <property type="entry name" value="TRNASYNTHGLU"/>
</dbReference>
<dbReference type="SUPFAM" id="SSF52374">
    <property type="entry name" value="Nucleotidylyl transferase"/>
    <property type="match status" value="1"/>
</dbReference>
<evidence type="ECO:0000259" key="11">
    <source>
        <dbReference type="Pfam" id="PF00749"/>
    </source>
</evidence>
<dbReference type="InterPro" id="IPR008925">
    <property type="entry name" value="aa_tRNA-synth_I_cd-bd_sf"/>
</dbReference>
<organism evidence="13 14">
    <name type="scientific">Pelovirga terrestris</name>
    <dbReference type="NCBI Taxonomy" id="2771352"/>
    <lineage>
        <taxon>Bacteria</taxon>
        <taxon>Pseudomonadati</taxon>
        <taxon>Thermodesulfobacteriota</taxon>
        <taxon>Desulfuromonadia</taxon>
        <taxon>Geobacterales</taxon>
        <taxon>Geobacteraceae</taxon>
        <taxon>Pelovirga</taxon>
    </lineage>
</organism>
<comment type="caution">
    <text evidence="13">The sequence shown here is derived from an EMBL/GenBank/DDBJ whole genome shotgun (WGS) entry which is preliminary data.</text>
</comment>
<name>A0A8J6QLJ7_9BACT</name>
<evidence type="ECO:0000256" key="7">
    <source>
        <dbReference type="ARBA" id="ARBA00022840"/>
    </source>
</evidence>
<feature type="short sequence motif" description="'KMSKS' region" evidence="10">
    <location>
        <begin position="237"/>
        <end position="241"/>
    </location>
</feature>
<feature type="binding site" evidence="10">
    <location>
        <position position="240"/>
    </location>
    <ligand>
        <name>ATP</name>
        <dbReference type="ChEBI" id="CHEBI:30616"/>
    </ligand>
</feature>
<evidence type="ECO:0000256" key="6">
    <source>
        <dbReference type="ARBA" id="ARBA00022741"/>
    </source>
</evidence>
<evidence type="ECO:0000256" key="2">
    <source>
        <dbReference type="ARBA" id="ARBA00007894"/>
    </source>
</evidence>
<dbReference type="GO" id="GO:0006424">
    <property type="term" value="P:glutamyl-tRNA aminoacylation"/>
    <property type="evidence" value="ECO:0007669"/>
    <property type="project" value="UniProtKB-UniRule"/>
</dbReference>
<evidence type="ECO:0000256" key="1">
    <source>
        <dbReference type="ARBA" id="ARBA00004496"/>
    </source>
</evidence>
<keyword evidence="8 10" id="KW-0648">Protein biosynthesis</keyword>
<dbReference type="FunFam" id="3.40.50.620:FF:000007">
    <property type="entry name" value="Glutamate--tRNA ligase"/>
    <property type="match status" value="1"/>
</dbReference>
<dbReference type="SUPFAM" id="SSF48163">
    <property type="entry name" value="An anticodon-binding domain of class I aminoacyl-tRNA synthetases"/>
    <property type="match status" value="1"/>
</dbReference>
<dbReference type="GO" id="GO:0000049">
    <property type="term" value="F:tRNA binding"/>
    <property type="evidence" value="ECO:0007669"/>
    <property type="project" value="InterPro"/>
</dbReference>
<dbReference type="Pfam" id="PF19269">
    <property type="entry name" value="Anticodon_2"/>
    <property type="match status" value="1"/>
</dbReference>
<dbReference type="InterPro" id="IPR033910">
    <property type="entry name" value="GluRS_core"/>
</dbReference>
<dbReference type="InterPro" id="IPR049940">
    <property type="entry name" value="GluQ/Sye"/>
</dbReference>
<evidence type="ECO:0000256" key="4">
    <source>
        <dbReference type="ARBA" id="ARBA00022490"/>
    </source>
</evidence>
<protein>
    <recommendedName>
        <fullName evidence="10">Glutamate--tRNA ligase</fullName>
        <ecNumber evidence="10">6.1.1.17</ecNumber>
    </recommendedName>
    <alternativeName>
        <fullName evidence="10">Glutamyl-tRNA synthetase</fullName>
        <shortName evidence="10">GluRS</shortName>
    </alternativeName>
</protein>
<proteinExistence type="inferred from homology"/>
<comment type="subcellular location">
    <subcellularLocation>
        <location evidence="1 10">Cytoplasm</location>
    </subcellularLocation>
</comment>
<dbReference type="EMBL" id="JACWUN010000001">
    <property type="protein sequence ID" value="MBD1399143.1"/>
    <property type="molecule type" value="Genomic_DNA"/>
</dbReference>
<evidence type="ECO:0000256" key="5">
    <source>
        <dbReference type="ARBA" id="ARBA00022598"/>
    </source>
</evidence>
<feature type="short sequence motif" description="'HIGH' region" evidence="10">
    <location>
        <begin position="10"/>
        <end position="20"/>
    </location>
</feature>
<dbReference type="InterPro" id="IPR000924">
    <property type="entry name" value="Glu/Gln-tRNA-synth"/>
</dbReference>
<dbReference type="InterPro" id="IPR014729">
    <property type="entry name" value="Rossmann-like_a/b/a_fold"/>
</dbReference>
<dbReference type="AlphaFoldDB" id="A0A8J6QLJ7"/>
<sequence>MSTLRVRFAPSPTGYLHIGGARTALFNYLLAKKEQGTFVLRIEDTDLARSTEESVQAILAAMEWLGLSCDEGPYYQTERFGLYQQKVMQLLNEGKAYRCYCTPEELDAKRELAMEQGRKPKYDGTCRKRSDHPDAPHVVRFKLPNPDGETVVADRIKGTVTFRHEELDDLIIQRSDGSPTYNFVVVVDDAEMAISLVMRGDDHLNNTPRQILLYQALGYQVPEFAHVPMILGSDKKRLSKRHGATSVMAYKDLGYLPEALVNYLVRLGWSLGDEEIFSMTDLIDKFSLEGVGRSAGVFNPEKLLWLNSHYIKTGDPERLAQLLLPFLGAEGVSIAGGPDLVAVVKSLQERAATLVEMAAGAAFYYRDEVIFDEVAKAKFITIEQHSMLTCVRDVLAQQNAFDHDAIEKAFAKVMEATGLKFGKIGQPLRVVLTGGTASPGIYDIVQILGKERSISRLERVLTMISNG</sequence>
<accession>A0A8J6QLJ7</accession>
<dbReference type="GO" id="GO:0005524">
    <property type="term" value="F:ATP binding"/>
    <property type="evidence" value="ECO:0007669"/>
    <property type="project" value="UniProtKB-UniRule"/>
</dbReference>
<dbReference type="RefSeq" id="WP_191153419.1">
    <property type="nucleotide sequence ID" value="NZ_JACWUN010000001.1"/>
</dbReference>
<keyword evidence="5 10" id="KW-0436">Ligase</keyword>
<keyword evidence="7 10" id="KW-0067">ATP-binding</keyword>
<dbReference type="InterPro" id="IPR020058">
    <property type="entry name" value="Glu/Gln-tRNA-synth_Ib_cat-dom"/>
</dbReference>
<dbReference type="GO" id="GO:0008270">
    <property type="term" value="F:zinc ion binding"/>
    <property type="evidence" value="ECO:0007669"/>
    <property type="project" value="InterPro"/>
</dbReference>
<comment type="caution">
    <text evidence="10">Lacks conserved residue(s) required for the propagation of feature annotation.</text>
</comment>
<dbReference type="GO" id="GO:0005829">
    <property type="term" value="C:cytosol"/>
    <property type="evidence" value="ECO:0007669"/>
    <property type="project" value="TreeGrafter"/>
</dbReference>
<dbReference type="InterPro" id="IPR004527">
    <property type="entry name" value="Glu-tRNA-ligase_bac/mito"/>
</dbReference>
<dbReference type="NCBIfam" id="TIGR00464">
    <property type="entry name" value="gltX_bact"/>
    <property type="match status" value="1"/>
</dbReference>
<keyword evidence="9 10" id="KW-0030">Aminoacyl-tRNA synthetase</keyword>
<comment type="subunit">
    <text evidence="3 10">Monomer.</text>
</comment>
<dbReference type="InterPro" id="IPR001412">
    <property type="entry name" value="aa-tRNA-synth_I_CS"/>
</dbReference>
<dbReference type="Proteomes" id="UP000632828">
    <property type="component" value="Unassembled WGS sequence"/>
</dbReference>
<dbReference type="GO" id="GO:0004818">
    <property type="term" value="F:glutamate-tRNA ligase activity"/>
    <property type="evidence" value="ECO:0007669"/>
    <property type="project" value="UniProtKB-UniRule"/>
</dbReference>
<comment type="catalytic activity">
    <reaction evidence="10">
        <text>tRNA(Glu) + L-glutamate + ATP = L-glutamyl-tRNA(Glu) + AMP + diphosphate</text>
        <dbReference type="Rhea" id="RHEA:23540"/>
        <dbReference type="Rhea" id="RHEA-COMP:9663"/>
        <dbReference type="Rhea" id="RHEA-COMP:9680"/>
        <dbReference type="ChEBI" id="CHEBI:29985"/>
        <dbReference type="ChEBI" id="CHEBI:30616"/>
        <dbReference type="ChEBI" id="CHEBI:33019"/>
        <dbReference type="ChEBI" id="CHEBI:78442"/>
        <dbReference type="ChEBI" id="CHEBI:78520"/>
        <dbReference type="ChEBI" id="CHEBI:456215"/>
        <dbReference type="EC" id="6.1.1.17"/>
    </reaction>
</comment>
<gene>
    <name evidence="10 13" type="primary">gltX</name>
    <name evidence="13" type="ORF">ICT70_00490</name>
</gene>
<dbReference type="CDD" id="cd00808">
    <property type="entry name" value="GluRS_core"/>
    <property type="match status" value="1"/>
</dbReference>
<dbReference type="InterPro" id="IPR045462">
    <property type="entry name" value="aa-tRNA-synth_I_cd-bd"/>
</dbReference>
<comment type="similarity">
    <text evidence="2 10">Belongs to the class-I aminoacyl-tRNA synthetase family. Glutamate--tRNA ligase type 1 subfamily.</text>
</comment>
<dbReference type="Gene3D" id="1.10.10.350">
    <property type="match status" value="1"/>
</dbReference>
<dbReference type="InterPro" id="IPR020751">
    <property type="entry name" value="aa-tRNA-synth_I_codon-bd_sub2"/>
</dbReference>
<dbReference type="HAMAP" id="MF_00022">
    <property type="entry name" value="Glu_tRNA_synth_type1"/>
    <property type="match status" value="1"/>
</dbReference>
<feature type="domain" description="Glutamyl/glutaminyl-tRNA synthetase class Ib catalytic" evidence="11">
    <location>
        <begin position="4"/>
        <end position="305"/>
    </location>
</feature>